<accession>A0A6C0CBK1</accession>
<evidence type="ECO:0000256" key="1">
    <source>
        <dbReference type="SAM" id="MobiDB-lite"/>
    </source>
</evidence>
<organism evidence="2">
    <name type="scientific">viral metagenome</name>
    <dbReference type="NCBI Taxonomy" id="1070528"/>
    <lineage>
        <taxon>unclassified sequences</taxon>
        <taxon>metagenomes</taxon>
        <taxon>organismal metagenomes</taxon>
    </lineage>
</organism>
<sequence>MSSTFIDNELIVALKEIIRRTNDMKKQTGGNDSVSSSISSAGNDTNKHSKSGSFSSAGNAKKHIKLNNSISSSISSAGGAKKHIQSASTISSDSHKKSKSFGGIKKGNEISSESSFFTEDTPKRTTKDKKKQPSTTLSDISSDSISSPSFGQQGGTINSEKEKKMWDELDRLLDN</sequence>
<protein>
    <submittedName>
        <fullName evidence="2">Uncharacterized protein</fullName>
    </submittedName>
</protein>
<feature type="region of interest" description="Disordered" evidence="1">
    <location>
        <begin position="22"/>
        <end position="175"/>
    </location>
</feature>
<feature type="compositionally biased region" description="Basic and acidic residues" evidence="1">
    <location>
        <begin position="159"/>
        <end position="175"/>
    </location>
</feature>
<proteinExistence type="predicted"/>
<dbReference type="AlphaFoldDB" id="A0A6C0CBK1"/>
<feature type="compositionally biased region" description="Low complexity" evidence="1">
    <location>
        <begin position="133"/>
        <end position="149"/>
    </location>
</feature>
<feature type="compositionally biased region" description="Low complexity" evidence="1">
    <location>
        <begin position="67"/>
        <end position="79"/>
    </location>
</feature>
<dbReference type="EMBL" id="MN739366">
    <property type="protein sequence ID" value="QHT01200.1"/>
    <property type="molecule type" value="Genomic_DNA"/>
</dbReference>
<reference evidence="2" key="1">
    <citation type="journal article" date="2020" name="Nature">
        <title>Giant virus diversity and host interactions through global metagenomics.</title>
        <authorList>
            <person name="Schulz F."/>
            <person name="Roux S."/>
            <person name="Paez-Espino D."/>
            <person name="Jungbluth S."/>
            <person name="Walsh D.A."/>
            <person name="Denef V.J."/>
            <person name="McMahon K.D."/>
            <person name="Konstantinidis K.T."/>
            <person name="Eloe-Fadrosh E.A."/>
            <person name="Kyrpides N.C."/>
            <person name="Woyke T."/>
        </authorList>
    </citation>
    <scope>NUCLEOTIDE SEQUENCE</scope>
    <source>
        <strain evidence="2">GVMAG-M-3300020192-26</strain>
    </source>
</reference>
<evidence type="ECO:0000313" key="2">
    <source>
        <dbReference type="EMBL" id="QHT01200.1"/>
    </source>
</evidence>
<name>A0A6C0CBK1_9ZZZZ</name>